<name>A0A2T0FGV9_9ASCO</name>
<dbReference type="InterPro" id="IPR051624">
    <property type="entry name" value="RMD1/Sad1-interacting"/>
</dbReference>
<dbReference type="Pfam" id="PF02582">
    <property type="entry name" value="DUF155"/>
    <property type="match status" value="1"/>
</dbReference>
<dbReference type="Proteomes" id="UP000238350">
    <property type="component" value="Unassembled WGS sequence"/>
</dbReference>
<reference evidence="3 4" key="1">
    <citation type="submission" date="2017-04" db="EMBL/GenBank/DDBJ databases">
        <title>Genome sequencing of [Candida] sorbophila.</title>
        <authorList>
            <person name="Ahn J.O."/>
        </authorList>
    </citation>
    <scope>NUCLEOTIDE SEQUENCE [LARGE SCALE GENOMIC DNA]</scope>
    <source>
        <strain evidence="3 4">DS02</strain>
    </source>
</reference>
<keyword evidence="4" id="KW-1185">Reference proteome</keyword>
<protein>
    <submittedName>
        <fullName evidence="3">MIOREX complex component 10</fullName>
    </submittedName>
</protein>
<comment type="caution">
    <text evidence="3">The sequence shown here is derived from an EMBL/GenBank/DDBJ whole genome shotgun (WGS) entry which is preliminary data.</text>
</comment>
<proteinExistence type="inferred from homology"/>
<evidence type="ECO:0000313" key="4">
    <source>
        <dbReference type="Proteomes" id="UP000238350"/>
    </source>
</evidence>
<dbReference type="AlphaFoldDB" id="A0A2T0FGV9"/>
<organism evidence="3 4">
    <name type="scientific">Wickerhamiella sorbophila</name>
    <dbReference type="NCBI Taxonomy" id="45607"/>
    <lineage>
        <taxon>Eukaryota</taxon>
        <taxon>Fungi</taxon>
        <taxon>Dikarya</taxon>
        <taxon>Ascomycota</taxon>
        <taxon>Saccharomycotina</taxon>
        <taxon>Dipodascomycetes</taxon>
        <taxon>Dipodascales</taxon>
        <taxon>Trichomonascaceae</taxon>
        <taxon>Wickerhamiella</taxon>
    </lineage>
</organism>
<dbReference type="GO" id="GO:0070131">
    <property type="term" value="P:positive regulation of mitochondrial translation"/>
    <property type="evidence" value="ECO:0007669"/>
    <property type="project" value="TreeGrafter"/>
</dbReference>
<dbReference type="EMBL" id="NDIQ01000021">
    <property type="protein sequence ID" value="PRT54226.1"/>
    <property type="molecule type" value="Genomic_DNA"/>
</dbReference>
<dbReference type="OrthoDB" id="242766at2759"/>
<dbReference type="GO" id="GO:0005739">
    <property type="term" value="C:mitochondrion"/>
    <property type="evidence" value="ECO:0007669"/>
    <property type="project" value="UniProtKB-ARBA"/>
</dbReference>
<comment type="similarity">
    <text evidence="1">Belongs to the RMD1/sif2 family.</text>
</comment>
<evidence type="ECO:0000259" key="2">
    <source>
        <dbReference type="Pfam" id="PF02582"/>
    </source>
</evidence>
<evidence type="ECO:0000256" key="1">
    <source>
        <dbReference type="ARBA" id="ARBA00008306"/>
    </source>
</evidence>
<gene>
    <name evidence="3" type="ORF">B9G98_01846</name>
</gene>
<sequence>MFPGYRVSGPFRRWASTSPQSAKIRKILRRQVPEVPKFVQSCVSASKCAHYNLPQAVSLLTGQGHYSRMLESGDFAHAILDETDVFVLKNGVVVAWNMEEDTVVKKLLPLLRLAELGSFQDVETEDMDYVEEETPQDVRSGMIGDVIYIHGFTAEQRLLDKVAFSSGLARHTKLSALEMSSEKLIKNVEVISKSMAEGTETGLDMKAVERLTGRLLQIRGVLNLYSDITETPDQFWSQPELESLYELVSRKLDVSERIEILNKKLDYVADMVSILRTHLSEKNSVRLEWMIIILITVEVVFEMRHLVL</sequence>
<dbReference type="PANTHER" id="PTHR16255:SF1">
    <property type="entry name" value="REQUIRED FOR MEIOTIC NUCLEAR DIVISION PROTEIN 1 HOMOLOG"/>
    <property type="match status" value="1"/>
</dbReference>
<accession>A0A2T0FGV9</accession>
<evidence type="ECO:0000313" key="3">
    <source>
        <dbReference type="EMBL" id="PRT54226.1"/>
    </source>
</evidence>
<dbReference type="InterPro" id="IPR003734">
    <property type="entry name" value="DUF155"/>
</dbReference>
<feature type="domain" description="DUF155" evidence="2">
    <location>
        <begin position="85"/>
        <end position="262"/>
    </location>
</feature>
<dbReference type="GeneID" id="36515594"/>
<dbReference type="PANTHER" id="PTHR16255">
    <property type="entry name" value="REQUIRED FOR MEIOTIC NUCLEAR DIVISION PROTEIN 1 HOMOLOG"/>
    <property type="match status" value="1"/>
</dbReference>
<dbReference type="RefSeq" id="XP_024664171.1">
    <property type="nucleotide sequence ID" value="XM_024808403.1"/>
</dbReference>